<dbReference type="OrthoDB" id="2679563at2"/>
<dbReference type="AlphaFoldDB" id="A0A498D7R8"/>
<dbReference type="Pfam" id="PF13115">
    <property type="entry name" value="YtkA"/>
    <property type="match status" value="1"/>
</dbReference>
<comment type="caution">
    <text evidence="2">The sequence shown here is derived from an EMBL/GenBank/DDBJ whole genome shotgun (WGS) entry which is preliminary data.</text>
</comment>
<reference evidence="2 3" key="1">
    <citation type="submission" date="2018-10" db="EMBL/GenBank/DDBJ databases">
        <title>Oceanobacillus sp. YLB-02 draft genome.</title>
        <authorList>
            <person name="Yu L."/>
        </authorList>
    </citation>
    <scope>NUCLEOTIDE SEQUENCE [LARGE SCALE GENOMIC DNA]</scope>
    <source>
        <strain evidence="2 3">YLB-02</strain>
    </source>
</reference>
<dbReference type="EMBL" id="RCHR01000003">
    <property type="protein sequence ID" value="RLL45496.1"/>
    <property type="molecule type" value="Genomic_DNA"/>
</dbReference>
<protein>
    <recommendedName>
        <fullName evidence="1">YtkA-like domain-containing protein</fullName>
    </recommendedName>
</protein>
<dbReference type="InterPro" id="IPR032693">
    <property type="entry name" value="YtkA-like_dom"/>
</dbReference>
<evidence type="ECO:0000259" key="1">
    <source>
        <dbReference type="Pfam" id="PF13115"/>
    </source>
</evidence>
<evidence type="ECO:0000313" key="2">
    <source>
        <dbReference type="EMBL" id="RLL45496.1"/>
    </source>
</evidence>
<gene>
    <name evidence="2" type="ORF">D8M04_08175</name>
</gene>
<name>A0A498D7R8_9BACI</name>
<keyword evidence="3" id="KW-1185">Reference proteome</keyword>
<sequence length="134" mass="14828">MLVLIVFAIGFYIVKGTPQEGDGEGAEELAALEVDFEVPETAEVGETVPLKATVYYGDSLVIDAEEVTFEIWEQGLEEESIMLDTTNHQDGTYTAETNFEKDGIYEMYAHTTARDLHTMPKKTITIGNGVTNEE</sequence>
<evidence type="ECO:0000313" key="3">
    <source>
        <dbReference type="Proteomes" id="UP000270219"/>
    </source>
</evidence>
<organism evidence="2 3">
    <name type="scientific">Oceanobacillus piezotolerans</name>
    <dbReference type="NCBI Taxonomy" id="2448030"/>
    <lineage>
        <taxon>Bacteria</taxon>
        <taxon>Bacillati</taxon>
        <taxon>Bacillota</taxon>
        <taxon>Bacilli</taxon>
        <taxon>Bacillales</taxon>
        <taxon>Bacillaceae</taxon>
        <taxon>Oceanobacillus</taxon>
    </lineage>
</organism>
<accession>A0A498D7R8</accession>
<feature type="domain" description="YtkA-like" evidence="1">
    <location>
        <begin position="30"/>
        <end position="110"/>
    </location>
</feature>
<proteinExistence type="predicted"/>
<dbReference type="Proteomes" id="UP000270219">
    <property type="component" value="Unassembled WGS sequence"/>
</dbReference>